<dbReference type="InterPro" id="IPR011711">
    <property type="entry name" value="GntR_C"/>
</dbReference>
<evidence type="ECO:0000256" key="3">
    <source>
        <dbReference type="ARBA" id="ARBA00023163"/>
    </source>
</evidence>
<dbReference type="Pfam" id="PF07729">
    <property type="entry name" value="FCD"/>
    <property type="match status" value="1"/>
</dbReference>
<dbReference type="InterPro" id="IPR008920">
    <property type="entry name" value="TF_FadR/GntR_C"/>
</dbReference>
<dbReference type="Gene3D" id="1.20.120.530">
    <property type="entry name" value="GntR ligand-binding domain-like"/>
    <property type="match status" value="1"/>
</dbReference>
<dbReference type="PROSITE" id="PS50949">
    <property type="entry name" value="HTH_GNTR"/>
    <property type="match status" value="1"/>
</dbReference>
<evidence type="ECO:0000256" key="4">
    <source>
        <dbReference type="SAM" id="MobiDB-lite"/>
    </source>
</evidence>
<proteinExistence type="predicted"/>
<dbReference type="InterPro" id="IPR000524">
    <property type="entry name" value="Tscrpt_reg_HTH_GntR"/>
</dbReference>
<keyword evidence="2" id="KW-0238">DNA-binding</keyword>
<dbReference type="PANTHER" id="PTHR43537:SF45">
    <property type="entry name" value="GNTR FAMILY REGULATORY PROTEIN"/>
    <property type="match status" value="1"/>
</dbReference>
<dbReference type="GO" id="GO:0003677">
    <property type="term" value="F:DNA binding"/>
    <property type="evidence" value="ECO:0007669"/>
    <property type="project" value="UniProtKB-KW"/>
</dbReference>
<evidence type="ECO:0000313" key="7">
    <source>
        <dbReference type="Proteomes" id="UP000063308"/>
    </source>
</evidence>
<dbReference type="RefSeq" id="WP_060909769.1">
    <property type="nucleotide sequence ID" value="NZ_CP126038.1"/>
</dbReference>
<dbReference type="Gene3D" id="1.10.10.10">
    <property type="entry name" value="Winged helix-like DNA-binding domain superfamily/Winged helix DNA-binding domain"/>
    <property type="match status" value="1"/>
</dbReference>
<evidence type="ECO:0000256" key="2">
    <source>
        <dbReference type="ARBA" id="ARBA00023125"/>
    </source>
</evidence>
<sequence>MDAAHTAPRAATKTASSPANRLDRARQAAPQVFERLRNAIIALELPPGAPLSRAELAGQFGVSSTPVRDALMRLEEEGLVDVFPQHATVVSRIDIGRAQQAHFLRQALELEIVRLLAEKHDDALIIRLDHAIALQQQFAKAGEFEAFMAADNDFHAQLYAAAGKQELWALVRSRSGHIDRLRRLHLPSPGKAQNIVRHHRLITRAIKTGDADAAQQHLRKHLSGTLSELDNIRSHHPEYLTD</sequence>
<protein>
    <submittedName>
        <fullName evidence="6">Transcriptional regulatory protein</fullName>
    </submittedName>
</protein>
<organism evidence="6 7">
    <name type="scientific">Bradyrhizobium diazoefficiens</name>
    <dbReference type="NCBI Taxonomy" id="1355477"/>
    <lineage>
        <taxon>Bacteria</taxon>
        <taxon>Pseudomonadati</taxon>
        <taxon>Pseudomonadota</taxon>
        <taxon>Alphaproteobacteria</taxon>
        <taxon>Hyphomicrobiales</taxon>
        <taxon>Nitrobacteraceae</taxon>
        <taxon>Bradyrhizobium</taxon>
    </lineage>
</organism>
<dbReference type="Proteomes" id="UP000063308">
    <property type="component" value="Chromosome"/>
</dbReference>
<name>A0A0E4FTI2_9BRAD</name>
<feature type="domain" description="HTH gntR-type" evidence="5">
    <location>
        <begin position="26"/>
        <end position="93"/>
    </location>
</feature>
<evidence type="ECO:0000259" key="5">
    <source>
        <dbReference type="PROSITE" id="PS50949"/>
    </source>
</evidence>
<evidence type="ECO:0000256" key="1">
    <source>
        <dbReference type="ARBA" id="ARBA00023015"/>
    </source>
</evidence>
<dbReference type="EMBL" id="AP014685">
    <property type="protein sequence ID" value="BAR57341.1"/>
    <property type="molecule type" value="Genomic_DNA"/>
</dbReference>
<evidence type="ECO:0000313" key="6">
    <source>
        <dbReference type="EMBL" id="BAR57341.1"/>
    </source>
</evidence>
<dbReference type="AlphaFoldDB" id="A0A0E4FTI2"/>
<feature type="region of interest" description="Disordered" evidence="4">
    <location>
        <begin position="1"/>
        <end position="26"/>
    </location>
</feature>
<accession>A0A0E4FTI2</accession>
<dbReference type="Pfam" id="PF00392">
    <property type="entry name" value="GntR"/>
    <property type="match status" value="1"/>
</dbReference>
<dbReference type="CDD" id="cd07377">
    <property type="entry name" value="WHTH_GntR"/>
    <property type="match status" value="1"/>
</dbReference>
<dbReference type="SUPFAM" id="SSF46785">
    <property type="entry name" value="Winged helix' DNA-binding domain"/>
    <property type="match status" value="1"/>
</dbReference>
<dbReference type="InterPro" id="IPR036390">
    <property type="entry name" value="WH_DNA-bd_sf"/>
</dbReference>
<dbReference type="InterPro" id="IPR036388">
    <property type="entry name" value="WH-like_DNA-bd_sf"/>
</dbReference>
<dbReference type="PANTHER" id="PTHR43537">
    <property type="entry name" value="TRANSCRIPTIONAL REGULATOR, GNTR FAMILY"/>
    <property type="match status" value="1"/>
</dbReference>
<dbReference type="SMART" id="SM00895">
    <property type="entry name" value="FCD"/>
    <property type="match status" value="1"/>
</dbReference>
<keyword evidence="3" id="KW-0804">Transcription</keyword>
<dbReference type="SUPFAM" id="SSF48008">
    <property type="entry name" value="GntR ligand-binding domain-like"/>
    <property type="match status" value="1"/>
</dbReference>
<reference evidence="6 7" key="1">
    <citation type="submission" date="2014-11" db="EMBL/GenBank/DDBJ databases">
        <title>Symbiosis island explosion on the genome of extra-slow-growing strains of soybean bradyrhizobia with massive insertion sequences.</title>
        <authorList>
            <person name="Iida T."/>
            <person name="Minamisawa K."/>
        </authorList>
    </citation>
    <scope>NUCLEOTIDE SEQUENCE [LARGE SCALE GENOMIC DNA]</scope>
    <source>
        <strain evidence="6 7">NK6</strain>
    </source>
</reference>
<dbReference type="SMART" id="SM00345">
    <property type="entry name" value="HTH_GNTR"/>
    <property type="match status" value="1"/>
</dbReference>
<gene>
    <name evidence="6" type="ORF">NK6_4172</name>
</gene>
<dbReference type="GO" id="GO:0003700">
    <property type="term" value="F:DNA-binding transcription factor activity"/>
    <property type="evidence" value="ECO:0007669"/>
    <property type="project" value="InterPro"/>
</dbReference>
<keyword evidence="1" id="KW-0805">Transcription regulation</keyword>